<dbReference type="STRING" id="62062.ENSHHUP00000046780"/>
<feature type="domain" description="HRDC" evidence="21">
    <location>
        <begin position="1248"/>
        <end position="1328"/>
    </location>
</feature>
<keyword evidence="14" id="KW-0413">Isomerase</keyword>
<evidence type="ECO:0000256" key="3">
    <source>
        <dbReference type="ARBA" id="ARBA00005446"/>
    </source>
</evidence>
<dbReference type="GO" id="GO:0009378">
    <property type="term" value="F:four-way junction helicase activity"/>
    <property type="evidence" value="ECO:0007669"/>
    <property type="project" value="TreeGrafter"/>
</dbReference>
<dbReference type="GO" id="GO:0000723">
    <property type="term" value="P:telomere maintenance"/>
    <property type="evidence" value="ECO:0007669"/>
    <property type="project" value="TreeGrafter"/>
</dbReference>
<evidence type="ECO:0000256" key="19">
    <source>
        <dbReference type="ARBA" id="ARBA00073450"/>
    </source>
</evidence>
<evidence type="ECO:0000256" key="1">
    <source>
        <dbReference type="ARBA" id="ARBA00001947"/>
    </source>
</evidence>
<feature type="compositionally biased region" description="Polar residues" evidence="20">
    <location>
        <begin position="541"/>
        <end position="550"/>
    </location>
</feature>
<comment type="cofactor">
    <cofactor evidence="1">
        <name>Zn(2+)</name>
        <dbReference type="ChEBI" id="CHEBI:29105"/>
    </cofactor>
</comment>
<feature type="domain" description="Helicase ATP-binding" evidence="22">
    <location>
        <begin position="712"/>
        <end position="887"/>
    </location>
</feature>
<dbReference type="GO" id="GO:0007281">
    <property type="term" value="P:germ cell development"/>
    <property type="evidence" value="ECO:0007669"/>
    <property type="project" value="Ensembl"/>
</dbReference>
<feature type="compositionally biased region" description="Polar residues" evidence="20">
    <location>
        <begin position="364"/>
        <end position="376"/>
    </location>
</feature>
<feature type="region of interest" description="Disordered" evidence="20">
    <location>
        <begin position="518"/>
        <end position="550"/>
    </location>
</feature>
<dbReference type="EC" id="5.6.2.4" evidence="17"/>
<dbReference type="GO" id="GO:0051321">
    <property type="term" value="P:meiotic cell cycle"/>
    <property type="evidence" value="ECO:0007669"/>
    <property type="project" value="Ensembl"/>
</dbReference>
<feature type="compositionally biased region" description="Polar residues" evidence="20">
    <location>
        <begin position="228"/>
        <end position="250"/>
    </location>
</feature>
<dbReference type="Gene3D" id="1.10.150.80">
    <property type="entry name" value="HRDC domain"/>
    <property type="match status" value="1"/>
</dbReference>
<dbReference type="Pfam" id="PF00271">
    <property type="entry name" value="Helicase_C"/>
    <property type="match status" value="1"/>
</dbReference>
<dbReference type="SUPFAM" id="SSF46785">
    <property type="entry name" value="Winged helix' DNA-binding domain"/>
    <property type="match status" value="1"/>
</dbReference>
<dbReference type="SUPFAM" id="SSF47819">
    <property type="entry name" value="HRDC-like"/>
    <property type="match status" value="1"/>
</dbReference>
<feature type="compositionally biased region" description="Low complexity" evidence="20">
    <location>
        <begin position="1419"/>
        <end position="1428"/>
    </location>
</feature>
<keyword evidence="15" id="KW-0539">Nucleus</keyword>
<keyword evidence="6" id="KW-0547">Nucleotide-binding</keyword>
<evidence type="ECO:0000256" key="15">
    <source>
        <dbReference type="ARBA" id="ARBA00023242"/>
    </source>
</evidence>
<dbReference type="GO" id="GO:0046872">
    <property type="term" value="F:metal ion binding"/>
    <property type="evidence" value="ECO:0007669"/>
    <property type="project" value="UniProtKB-KW"/>
</dbReference>
<dbReference type="CDD" id="cd18016">
    <property type="entry name" value="DEXHc_RecQ2_BLM"/>
    <property type="match status" value="1"/>
</dbReference>
<feature type="compositionally biased region" description="Basic residues" evidence="20">
    <location>
        <begin position="1371"/>
        <end position="1388"/>
    </location>
</feature>
<name>A0A4W5NBD4_9TELE</name>
<dbReference type="GO" id="GO:0043138">
    <property type="term" value="F:3'-5' DNA helicase activity"/>
    <property type="evidence" value="ECO:0007669"/>
    <property type="project" value="UniProtKB-EC"/>
</dbReference>
<dbReference type="GO" id="GO:0000724">
    <property type="term" value="P:double-strand break repair via homologous recombination"/>
    <property type="evidence" value="ECO:0007669"/>
    <property type="project" value="TreeGrafter"/>
</dbReference>
<reference evidence="25" key="1">
    <citation type="submission" date="2018-06" db="EMBL/GenBank/DDBJ databases">
        <title>Genome assembly of Danube salmon.</title>
        <authorList>
            <person name="Macqueen D.J."/>
            <person name="Gundappa M.K."/>
        </authorList>
    </citation>
    <scope>NUCLEOTIDE SEQUENCE [LARGE SCALE GENOMIC DNA]</scope>
</reference>
<evidence type="ECO:0000256" key="5">
    <source>
        <dbReference type="ARBA" id="ARBA00022723"/>
    </source>
</evidence>
<feature type="compositionally biased region" description="Polar residues" evidence="20">
    <location>
        <begin position="279"/>
        <end position="288"/>
    </location>
</feature>
<keyword evidence="12" id="KW-0238">DNA-binding</keyword>
<evidence type="ECO:0000313" key="24">
    <source>
        <dbReference type="Ensembl" id="ENSHHUP00000046780.1"/>
    </source>
</evidence>
<keyword evidence="5" id="KW-0479">Metal-binding</keyword>
<dbReference type="InterPro" id="IPR036390">
    <property type="entry name" value="WH_DNA-bd_sf"/>
</dbReference>
<reference evidence="24" key="2">
    <citation type="submission" date="2025-08" db="UniProtKB">
        <authorList>
            <consortium name="Ensembl"/>
        </authorList>
    </citation>
    <scope>IDENTIFICATION</scope>
</reference>
<dbReference type="Pfam" id="PF00270">
    <property type="entry name" value="DEAD"/>
    <property type="match status" value="1"/>
</dbReference>
<dbReference type="GO" id="GO:0003677">
    <property type="term" value="F:DNA binding"/>
    <property type="evidence" value="ECO:0007669"/>
    <property type="project" value="UniProtKB-KW"/>
</dbReference>
<protein>
    <recommendedName>
        <fullName evidence="19">RecQ-like DNA helicase BLM</fullName>
        <ecNumber evidence="17">5.6.2.4</ecNumber>
    </recommendedName>
    <alternativeName>
        <fullName evidence="18">DNA 3'-5' helicase BLM</fullName>
    </alternativeName>
</protein>
<dbReference type="SMART" id="SM00490">
    <property type="entry name" value="HELICc"/>
    <property type="match status" value="1"/>
</dbReference>
<dbReference type="GO" id="GO:0045950">
    <property type="term" value="P:negative regulation of mitotic recombination"/>
    <property type="evidence" value="ECO:0007669"/>
    <property type="project" value="Ensembl"/>
</dbReference>
<dbReference type="GO" id="GO:0006260">
    <property type="term" value="P:DNA replication"/>
    <property type="evidence" value="ECO:0007669"/>
    <property type="project" value="UniProtKB-KW"/>
</dbReference>
<comment type="catalytic activity">
    <reaction evidence="16">
        <text>Couples ATP hydrolysis with the unwinding of duplex DNA by translocating in the 3'-5' direction.</text>
        <dbReference type="EC" id="5.6.2.4"/>
    </reaction>
</comment>
<feature type="compositionally biased region" description="Polar residues" evidence="20">
    <location>
        <begin position="518"/>
        <end position="533"/>
    </location>
</feature>
<feature type="compositionally biased region" description="Polar residues" evidence="20">
    <location>
        <begin position="1"/>
        <end position="11"/>
    </location>
</feature>
<dbReference type="InterPro" id="IPR032437">
    <property type="entry name" value="BLM_N"/>
</dbReference>
<dbReference type="PROSITE" id="PS51192">
    <property type="entry name" value="HELICASE_ATP_BIND_1"/>
    <property type="match status" value="1"/>
</dbReference>
<dbReference type="InterPro" id="IPR002121">
    <property type="entry name" value="HRDC_dom"/>
</dbReference>
<dbReference type="Pfam" id="PF00570">
    <property type="entry name" value="HRDC"/>
    <property type="match status" value="1"/>
</dbReference>
<dbReference type="GO" id="GO:0005737">
    <property type="term" value="C:cytoplasm"/>
    <property type="evidence" value="ECO:0007669"/>
    <property type="project" value="TreeGrafter"/>
</dbReference>
<evidence type="ECO:0000256" key="8">
    <source>
        <dbReference type="ARBA" id="ARBA00022801"/>
    </source>
</evidence>
<dbReference type="InterPro" id="IPR036388">
    <property type="entry name" value="WH-like_DNA-bd_sf"/>
</dbReference>
<dbReference type="PANTHER" id="PTHR13710:SF153">
    <property type="entry name" value="RECQ-LIKE DNA HELICASE BLM"/>
    <property type="match status" value="1"/>
</dbReference>
<dbReference type="CDD" id="cd18794">
    <property type="entry name" value="SF2_C_RecQ"/>
    <property type="match status" value="1"/>
</dbReference>
<keyword evidence="11" id="KW-0067">ATP-binding</keyword>
<proteinExistence type="inferred from homology"/>
<dbReference type="InterPro" id="IPR014001">
    <property type="entry name" value="Helicase_ATP-bd"/>
</dbReference>
<evidence type="ECO:0000256" key="16">
    <source>
        <dbReference type="ARBA" id="ARBA00034617"/>
    </source>
</evidence>
<accession>A0A4W5NBD4</accession>
<evidence type="ECO:0000256" key="2">
    <source>
        <dbReference type="ARBA" id="ARBA00004123"/>
    </source>
</evidence>
<evidence type="ECO:0000259" key="21">
    <source>
        <dbReference type="PROSITE" id="PS50967"/>
    </source>
</evidence>
<evidence type="ECO:0000259" key="22">
    <source>
        <dbReference type="PROSITE" id="PS51192"/>
    </source>
</evidence>
<dbReference type="SMART" id="SM00341">
    <property type="entry name" value="HRDC"/>
    <property type="match status" value="1"/>
</dbReference>
<dbReference type="InterPro" id="IPR018982">
    <property type="entry name" value="RQC_domain"/>
</dbReference>
<evidence type="ECO:0000256" key="11">
    <source>
        <dbReference type="ARBA" id="ARBA00022840"/>
    </source>
</evidence>
<dbReference type="InterPro" id="IPR032284">
    <property type="entry name" value="RecQ_Zn-bd"/>
</dbReference>
<dbReference type="PROSITE" id="PS51194">
    <property type="entry name" value="HELICASE_CTER"/>
    <property type="match status" value="1"/>
</dbReference>
<dbReference type="PROSITE" id="PS50967">
    <property type="entry name" value="HRDC"/>
    <property type="match status" value="1"/>
</dbReference>
<evidence type="ECO:0000256" key="9">
    <source>
        <dbReference type="ARBA" id="ARBA00022806"/>
    </source>
</evidence>
<evidence type="ECO:0000256" key="20">
    <source>
        <dbReference type="SAM" id="MobiDB-lite"/>
    </source>
</evidence>
<dbReference type="NCBIfam" id="TIGR00614">
    <property type="entry name" value="recQ_fam"/>
    <property type="match status" value="1"/>
</dbReference>
<feature type="compositionally biased region" description="Basic and acidic residues" evidence="20">
    <location>
        <begin position="199"/>
        <end position="208"/>
    </location>
</feature>
<dbReference type="GeneTree" id="ENSGT00940000156800"/>
<comment type="subcellular location">
    <subcellularLocation>
        <location evidence="2">Nucleus</location>
    </subcellularLocation>
</comment>
<evidence type="ECO:0000256" key="4">
    <source>
        <dbReference type="ARBA" id="ARBA00022705"/>
    </source>
</evidence>
<dbReference type="SMART" id="SM00487">
    <property type="entry name" value="DEXDc"/>
    <property type="match status" value="1"/>
</dbReference>
<feature type="compositionally biased region" description="Low complexity" evidence="20">
    <location>
        <begin position="627"/>
        <end position="639"/>
    </location>
</feature>
<dbReference type="PROSITE" id="PS00690">
    <property type="entry name" value="DEAH_ATP_HELICASE"/>
    <property type="match status" value="1"/>
</dbReference>
<dbReference type="FunFam" id="3.40.50.300:FF:000340">
    <property type="entry name" value="Bloom syndrome, RecQ helicase"/>
    <property type="match status" value="1"/>
</dbReference>
<dbReference type="GO" id="GO:0016818">
    <property type="term" value="F:hydrolase activity, acting on acid anhydrides, in phosphorus-containing anhydrides"/>
    <property type="evidence" value="ECO:0007669"/>
    <property type="project" value="InterPro"/>
</dbReference>
<dbReference type="InterPro" id="IPR011545">
    <property type="entry name" value="DEAD/DEAH_box_helicase_dom"/>
</dbReference>
<evidence type="ECO:0000259" key="23">
    <source>
        <dbReference type="PROSITE" id="PS51194"/>
    </source>
</evidence>
<keyword evidence="4" id="KW-0235">DNA replication</keyword>
<dbReference type="GO" id="GO:0005694">
    <property type="term" value="C:chromosome"/>
    <property type="evidence" value="ECO:0007669"/>
    <property type="project" value="TreeGrafter"/>
</dbReference>
<evidence type="ECO:0000256" key="12">
    <source>
        <dbReference type="ARBA" id="ARBA00023125"/>
    </source>
</evidence>
<evidence type="ECO:0000313" key="25">
    <source>
        <dbReference type="Proteomes" id="UP000314982"/>
    </source>
</evidence>
<feature type="region of interest" description="Disordered" evidence="20">
    <location>
        <begin position="1"/>
        <end position="32"/>
    </location>
</feature>
<evidence type="ECO:0000256" key="7">
    <source>
        <dbReference type="ARBA" id="ARBA00022763"/>
    </source>
</evidence>
<feature type="region of interest" description="Disordered" evidence="20">
    <location>
        <begin position="617"/>
        <end position="675"/>
    </location>
</feature>
<feature type="region of interest" description="Disordered" evidence="20">
    <location>
        <begin position="172"/>
        <end position="389"/>
    </location>
</feature>
<dbReference type="Pfam" id="PF16202">
    <property type="entry name" value="BLM_N"/>
    <property type="match status" value="1"/>
</dbReference>
<feature type="compositionally biased region" description="Polar residues" evidence="20">
    <location>
        <begin position="1389"/>
        <end position="1403"/>
    </location>
</feature>
<dbReference type="FunFam" id="3.40.50.300:FF:000537">
    <property type="entry name" value="Bloom syndrome RecQ-like helicase"/>
    <property type="match status" value="1"/>
</dbReference>
<keyword evidence="10" id="KW-0862">Zinc</keyword>
<dbReference type="Pfam" id="PF09382">
    <property type="entry name" value="RQC"/>
    <property type="match status" value="1"/>
</dbReference>
<feature type="compositionally biased region" description="Low complexity" evidence="20">
    <location>
        <begin position="1360"/>
        <end position="1370"/>
    </location>
</feature>
<dbReference type="InterPro" id="IPR001650">
    <property type="entry name" value="Helicase_C-like"/>
</dbReference>
<dbReference type="SMART" id="SM00956">
    <property type="entry name" value="RQC"/>
    <property type="match status" value="1"/>
</dbReference>
<dbReference type="InterPro" id="IPR002464">
    <property type="entry name" value="DNA/RNA_helicase_DEAH_CS"/>
</dbReference>
<evidence type="ECO:0000256" key="18">
    <source>
        <dbReference type="ARBA" id="ARBA00044542"/>
    </source>
</evidence>
<dbReference type="PANTHER" id="PTHR13710">
    <property type="entry name" value="DNA HELICASE RECQ FAMILY MEMBER"/>
    <property type="match status" value="1"/>
</dbReference>
<dbReference type="GO" id="GO:0005524">
    <property type="term" value="F:ATP binding"/>
    <property type="evidence" value="ECO:0007669"/>
    <property type="project" value="UniProtKB-KW"/>
</dbReference>
<sequence length="1457" mass="160741">MMSSLPQNNLKEQLERHSNAAQSKLSLSKPKPGTFCFKKKSTSGITKVEVPTKVNSSNGLTNRSVNVPHDNAIIKPPLTFSTKPKRPLAKINFSSVNPKSKYEAISPVLNPFSVRKPTPAVSAVKISPSLTKSDSLITDSNGSKPTGLGSSFGIPLDGWDDFDDFETPVKGKSTLPSPGISGRSAKVTPVSRVEQLDTNTHRSNKDVPLRALNTETNSRHRNKCSLDGTEQCTLTMEDSQDASESPSTAPRDNPIQDPAEWEHWEVEDSPIKMVRRRPSASQAKSVLSDSEDESITAPGPVEKTDHQSKWSDTDVIDLDDKSELDEDLDFIPPSPSPEDFSHSTSTKETRLKSAGSAVSKDISPVSTRGSVSSLQRVSDGPLKERKVTNPKSEDQLLSIMESICALVDSIPDHELLGLSCGTALLLQRAHRKRIIATGSSDTSFRTQQPDSTVLESRFSEKTTFSFATPSVMSSTTCLPKGKGDSSMKALPFRRSAVISVDYDSSVFEDSDCMINVQTPGISWRPSTQENPSFTGEKKKASTTGQSNCDSPSNYGILKNQIGDVAQSNLLFSPKSPAAAVQMTGESSTLASVAQAPAVTEPDDFFIDDFDIDDFNDSDIPDYFEPPSSSASRQDSSSVSKAMREGGPSTSTWQKKPALVAKPPKITSPEPTYRNPAHDRFRGFNFPHCPEMMKIFHKRFGLHQFRFNQLEAINATLLGEDTFVLMPTGGGKSLCYQLPACVCAGVTVVISPLKSLIVDQVQKLTTLDIPATSLSGEKTDSEAARIYLQLSKKDPIIKLLYATPEKVCASGRMISALQNLYERGLLARFVIDEAHCVSQWGHDFRPDYKRMYELRQKFPKVPIMALTATATPRVQKDILNQLQMTQPQVFTMSFNRNNLKYAVLPKKPKKVDEDCIDWIKKNYPRDSGIVYCLSRNDCDNMADRLQRAGILALAYHAGINDKDREYVQTKWINQDGCQVMCATIAFGMGIDKPDVRYVIHASLPKSVEGYYQESGRAGRDGEISHCILFYSYSDVIRIKRILTMDKDGNHHTKATHLNNLHSMVHFCENVMDCRRIQLLAYFGEHNFNPGFCKEHPDVICDNCARPNQYKARNVTEDVKKIVRFVQENCEKVGSRYSKSANQNRLTLNMLVDIFLGAKTARVQSGMFAIGKAYSKHNADRLFKKLVLDHLLVEDLYITANSQAVAYISAGPKAINVLGGHMQVEFHETESASSIRKHKTAVAKDVSKSEEMVQKCLQELTDLCKRLGKVFGIHYYNIFSTATLKMIAETLSADPDVLLTIDGVTEDKLEKYGADVIALLQKYSEWKLPVEEQSDTTEGSSTMAWIDTTRCRGDDEEDDDGSSSYFNNNNGRGAKRKKAPAFKKSKKRKGYTNSNSKGGYNGSWTGSNSRGGSKGRGSAAGRGSRPSAAGPVGRRPGFMALPTPQTNSRPFLKPAFSVL</sequence>
<dbReference type="Ensembl" id="ENSHHUT00000048497.1">
    <property type="protein sequence ID" value="ENSHHUP00000046780.1"/>
    <property type="gene ID" value="ENSHHUG00000028406.1"/>
</dbReference>
<dbReference type="Gene3D" id="3.40.50.300">
    <property type="entry name" value="P-loop containing nucleotide triphosphate hydrolases"/>
    <property type="match status" value="2"/>
</dbReference>
<feature type="region of interest" description="Disordered" evidence="20">
    <location>
        <begin position="1349"/>
        <end position="1457"/>
    </location>
</feature>
<dbReference type="SUPFAM" id="SSF52540">
    <property type="entry name" value="P-loop containing nucleoside triphosphate hydrolases"/>
    <property type="match status" value="2"/>
</dbReference>
<dbReference type="Pfam" id="PF16124">
    <property type="entry name" value="RecQ_Zn_bind"/>
    <property type="match status" value="1"/>
</dbReference>
<evidence type="ECO:0000256" key="17">
    <source>
        <dbReference type="ARBA" id="ARBA00034808"/>
    </source>
</evidence>
<dbReference type="Pfam" id="PF08072">
    <property type="entry name" value="BDHCT"/>
    <property type="match status" value="1"/>
</dbReference>
<organism evidence="24 25">
    <name type="scientific">Hucho hucho</name>
    <name type="common">huchen</name>
    <dbReference type="NCBI Taxonomy" id="62062"/>
    <lineage>
        <taxon>Eukaryota</taxon>
        <taxon>Metazoa</taxon>
        <taxon>Chordata</taxon>
        <taxon>Craniata</taxon>
        <taxon>Vertebrata</taxon>
        <taxon>Euteleostomi</taxon>
        <taxon>Actinopterygii</taxon>
        <taxon>Neopterygii</taxon>
        <taxon>Teleostei</taxon>
        <taxon>Protacanthopterygii</taxon>
        <taxon>Salmoniformes</taxon>
        <taxon>Salmonidae</taxon>
        <taxon>Salmoninae</taxon>
        <taxon>Hucho</taxon>
    </lineage>
</organism>
<dbReference type="InterPro" id="IPR044876">
    <property type="entry name" value="HRDC_dom_sf"/>
</dbReference>
<evidence type="ECO:0000256" key="14">
    <source>
        <dbReference type="ARBA" id="ARBA00023235"/>
    </source>
</evidence>
<feature type="compositionally biased region" description="Basic and acidic residues" evidence="20">
    <location>
        <begin position="302"/>
        <end position="312"/>
    </location>
</feature>
<reference evidence="24" key="3">
    <citation type="submission" date="2025-09" db="UniProtKB">
        <authorList>
            <consortium name="Ensembl"/>
        </authorList>
    </citation>
    <scope>IDENTIFICATION</scope>
</reference>
<dbReference type="InterPro" id="IPR027417">
    <property type="entry name" value="P-loop_NTPase"/>
</dbReference>
<feature type="domain" description="Helicase C-terminal" evidence="23">
    <location>
        <begin position="910"/>
        <end position="1060"/>
    </location>
</feature>
<keyword evidence="8" id="KW-0378">Hydrolase</keyword>
<keyword evidence="25" id="KW-1185">Reference proteome</keyword>
<dbReference type="Gene3D" id="1.10.10.10">
    <property type="entry name" value="Winged helix-like DNA-binding domain superfamily/Winged helix DNA-binding domain"/>
    <property type="match status" value="1"/>
</dbReference>
<evidence type="ECO:0000256" key="10">
    <source>
        <dbReference type="ARBA" id="ARBA00022833"/>
    </source>
</evidence>
<dbReference type="InterPro" id="IPR004589">
    <property type="entry name" value="DNA_helicase_ATP-dep_RecQ"/>
</dbReference>
<keyword evidence="9" id="KW-0347">Helicase</keyword>
<feature type="compositionally biased region" description="Basic and acidic residues" evidence="20">
    <location>
        <begin position="339"/>
        <end position="351"/>
    </location>
</feature>
<dbReference type="FunFam" id="1.10.150.80:FF:000003">
    <property type="entry name" value="Bloom syndrome RecQ-like helicase"/>
    <property type="match status" value="1"/>
</dbReference>
<evidence type="ECO:0000256" key="13">
    <source>
        <dbReference type="ARBA" id="ARBA00023204"/>
    </source>
</evidence>
<evidence type="ECO:0000256" key="6">
    <source>
        <dbReference type="ARBA" id="ARBA00022741"/>
    </source>
</evidence>
<keyword evidence="7" id="KW-0227">DNA damage</keyword>
<keyword evidence="13" id="KW-0234">DNA repair</keyword>
<dbReference type="InterPro" id="IPR012532">
    <property type="entry name" value="BDHCT"/>
</dbReference>
<dbReference type="GO" id="GO:0005634">
    <property type="term" value="C:nucleus"/>
    <property type="evidence" value="ECO:0007669"/>
    <property type="project" value="UniProtKB-SubCell"/>
</dbReference>
<comment type="similarity">
    <text evidence="3">Belongs to the helicase family. RecQ subfamily.</text>
</comment>
<dbReference type="InterPro" id="IPR010997">
    <property type="entry name" value="HRDC-like_sf"/>
</dbReference>
<dbReference type="Proteomes" id="UP000314982">
    <property type="component" value="Unassembled WGS sequence"/>
</dbReference>
<feature type="compositionally biased region" description="Basic and acidic residues" evidence="20">
    <location>
        <begin position="260"/>
        <end position="270"/>
    </location>
</feature>
<feature type="compositionally biased region" description="Acidic residues" evidence="20">
    <location>
        <begin position="314"/>
        <end position="329"/>
    </location>
</feature>